<sequence>MENLFVGLVGVLLGHYMTIRLATKKANLQERAFYFELEILLDKYKVDLSHKYDDFINPVKDKYIVGVPVIDMSLINALMVELAGTEKVLNQEIRKLIIHTSKFSEDLLVSAKERESYNKVNSQNTEEFSRLTKKMLIEEVQLVFYLYKLIRDKDQFIFGEYKLLEMAKVACNVADIGFDMKIWQKIMPSSTDG</sequence>
<organism evidence="1">
    <name type="scientific">Vibrio parahaemolyticus</name>
    <dbReference type="NCBI Taxonomy" id="670"/>
    <lineage>
        <taxon>Bacteria</taxon>
        <taxon>Pseudomonadati</taxon>
        <taxon>Pseudomonadota</taxon>
        <taxon>Gammaproteobacteria</taxon>
        <taxon>Vibrionales</taxon>
        <taxon>Vibrionaceae</taxon>
        <taxon>Vibrio</taxon>
    </lineage>
</organism>
<dbReference type="AlphaFoldDB" id="A0A1P8DR08"/>
<reference evidence="1" key="1">
    <citation type="submission" date="2016-10" db="EMBL/GenBank/DDBJ databases">
        <title>Evolution and Comparative Genomics of Conjugative MDR Plasmids in Vibrio species.</title>
        <authorList>
            <person name="Li R."/>
            <person name="Ye L."/>
            <person name="Wong M.Ho.Yin."/>
            <person name="Zheng Z."/>
            <person name="Chan E.Wai.Chi."/>
            <person name="Chen S."/>
        </authorList>
    </citation>
    <scope>NUCLEOTIDE SEQUENCE</scope>
    <source>
        <plasmid evidence="1">pVPS62</plasmid>
    </source>
</reference>
<dbReference type="EMBL" id="KX957971">
    <property type="protein sequence ID" value="APU91536.1"/>
    <property type="molecule type" value="Genomic_DNA"/>
</dbReference>
<protein>
    <submittedName>
        <fullName evidence="1">Uncharacterized protein</fullName>
    </submittedName>
</protein>
<accession>A0A1P8DR08</accession>
<name>A0A1P8DR08_VIBPH</name>
<proteinExistence type="predicted"/>
<evidence type="ECO:0000313" key="1">
    <source>
        <dbReference type="EMBL" id="APU91536.1"/>
    </source>
</evidence>
<dbReference type="RefSeq" id="WP_101905921.1">
    <property type="nucleotide sequence ID" value="NZ_CP080480.1"/>
</dbReference>
<keyword evidence="1" id="KW-0614">Plasmid</keyword>
<geneLocation type="plasmid" evidence="1">
    <name>pVPS62</name>
</geneLocation>